<keyword evidence="1" id="KW-0677">Repeat</keyword>
<evidence type="ECO:0000313" key="5">
    <source>
        <dbReference type="Proteomes" id="UP000472270"/>
    </source>
</evidence>
<reference evidence="4" key="2">
    <citation type="submission" date="2025-09" db="UniProtKB">
        <authorList>
            <consortium name="Ensembl"/>
        </authorList>
    </citation>
    <scope>IDENTIFICATION</scope>
</reference>
<keyword evidence="2 3" id="KW-0040">ANK repeat</keyword>
<feature type="repeat" description="ANK" evidence="3">
    <location>
        <begin position="39"/>
        <end position="71"/>
    </location>
</feature>
<accession>A0A673FZL1</accession>
<dbReference type="GO" id="GO:0000976">
    <property type="term" value="F:transcription cis-regulatory region binding"/>
    <property type="evidence" value="ECO:0007669"/>
    <property type="project" value="TreeGrafter"/>
</dbReference>
<dbReference type="GO" id="GO:0045944">
    <property type="term" value="P:positive regulation of transcription by RNA polymerase II"/>
    <property type="evidence" value="ECO:0007669"/>
    <property type="project" value="TreeGrafter"/>
</dbReference>
<keyword evidence="5" id="KW-1185">Reference proteome</keyword>
<dbReference type="InterPro" id="IPR036770">
    <property type="entry name" value="Ankyrin_rpt-contain_sf"/>
</dbReference>
<name>A0A673FZL1_9TELE</name>
<dbReference type="Gene3D" id="1.25.40.20">
    <property type="entry name" value="Ankyrin repeat-containing domain"/>
    <property type="match status" value="2"/>
</dbReference>
<dbReference type="SUPFAM" id="SSF48403">
    <property type="entry name" value="Ankyrin repeat"/>
    <property type="match status" value="1"/>
</dbReference>
<dbReference type="InterPro" id="IPR050663">
    <property type="entry name" value="Ankyrin-SOCS_Box"/>
</dbReference>
<proteinExistence type="predicted"/>
<dbReference type="Proteomes" id="UP000472270">
    <property type="component" value="Unassembled WGS sequence"/>
</dbReference>
<evidence type="ECO:0000313" key="4">
    <source>
        <dbReference type="Ensembl" id="ENSSRHP00000008384.1"/>
    </source>
</evidence>
<protein>
    <submittedName>
        <fullName evidence="4">Proteasome 26S subunit, non-ATPase 10</fullName>
    </submittedName>
</protein>
<dbReference type="Pfam" id="PF00023">
    <property type="entry name" value="Ank"/>
    <property type="match status" value="1"/>
</dbReference>
<dbReference type="GO" id="GO:0005634">
    <property type="term" value="C:nucleus"/>
    <property type="evidence" value="ECO:0007669"/>
    <property type="project" value="TreeGrafter"/>
</dbReference>
<sequence length="171" mass="18974">MEVRVSNVEICNLAYTGKFEELKKCALSDSSQATRTDQDSRTALHWACSAGHVEIVQFLLDLGAEVDLKDDVSQHCVMLQSRSLTLHQLMLLYFKRNFPLGLLLKESASTNIQDSEGNTPLHLACDEERTEAAKLLVEHGASIYIENKEKMTPLQVAKGGLGSVLKRIVES</sequence>
<feature type="repeat" description="ANK" evidence="3">
    <location>
        <begin position="116"/>
        <end position="148"/>
    </location>
</feature>
<evidence type="ECO:0000256" key="2">
    <source>
        <dbReference type="ARBA" id="ARBA00023043"/>
    </source>
</evidence>
<dbReference type="Pfam" id="PF12796">
    <property type="entry name" value="Ank_2"/>
    <property type="match status" value="1"/>
</dbReference>
<dbReference type="PANTHER" id="PTHR24193">
    <property type="entry name" value="ANKYRIN REPEAT PROTEIN"/>
    <property type="match status" value="1"/>
</dbReference>
<dbReference type="InterPro" id="IPR002110">
    <property type="entry name" value="Ankyrin_rpt"/>
</dbReference>
<evidence type="ECO:0000256" key="3">
    <source>
        <dbReference type="PROSITE-ProRule" id="PRU00023"/>
    </source>
</evidence>
<dbReference type="SMART" id="SM00248">
    <property type="entry name" value="ANK"/>
    <property type="match status" value="2"/>
</dbReference>
<dbReference type="PRINTS" id="PR01415">
    <property type="entry name" value="ANKYRIN"/>
</dbReference>
<evidence type="ECO:0000256" key="1">
    <source>
        <dbReference type="ARBA" id="ARBA00022737"/>
    </source>
</evidence>
<reference evidence="4" key="1">
    <citation type="submission" date="2025-08" db="UniProtKB">
        <authorList>
            <consortium name="Ensembl"/>
        </authorList>
    </citation>
    <scope>IDENTIFICATION</scope>
</reference>
<dbReference type="PROSITE" id="PS50297">
    <property type="entry name" value="ANK_REP_REGION"/>
    <property type="match status" value="2"/>
</dbReference>
<dbReference type="AlphaFoldDB" id="A0A673FZL1"/>
<dbReference type="PROSITE" id="PS50088">
    <property type="entry name" value="ANK_REPEAT"/>
    <property type="match status" value="2"/>
</dbReference>
<dbReference type="PANTHER" id="PTHR24193:SF121">
    <property type="entry name" value="ADA2A-CONTAINING COMPLEX COMPONENT 3, ISOFORM D"/>
    <property type="match status" value="1"/>
</dbReference>
<dbReference type="Ensembl" id="ENSSRHT00000008640.1">
    <property type="protein sequence ID" value="ENSSRHP00000008384.1"/>
    <property type="gene ID" value="ENSSRHG00000004857.1"/>
</dbReference>
<organism evidence="4 5">
    <name type="scientific">Sinocyclocheilus rhinocerous</name>
    <dbReference type="NCBI Taxonomy" id="307959"/>
    <lineage>
        <taxon>Eukaryota</taxon>
        <taxon>Metazoa</taxon>
        <taxon>Chordata</taxon>
        <taxon>Craniata</taxon>
        <taxon>Vertebrata</taxon>
        <taxon>Euteleostomi</taxon>
        <taxon>Actinopterygii</taxon>
        <taxon>Neopterygii</taxon>
        <taxon>Teleostei</taxon>
        <taxon>Ostariophysi</taxon>
        <taxon>Cypriniformes</taxon>
        <taxon>Cyprinidae</taxon>
        <taxon>Cyprininae</taxon>
        <taxon>Sinocyclocheilus</taxon>
    </lineage>
</organism>